<keyword evidence="10" id="KW-0675">Receptor</keyword>
<evidence type="ECO:0000256" key="4">
    <source>
        <dbReference type="ARBA" id="ARBA00022692"/>
    </source>
</evidence>
<accession>A0A921H6Z4</accession>
<dbReference type="EMBL" id="DYVS01000200">
    <property type="protein sequence ID" value="HJF71298.1"/>
    <property type="molecule type" value="Genomic_DNA"/>
</dbReference>
<dbReference type="Proteomes" id="UP000742098">
    <property type="component" value="Unassembled WGS sequence"/>
</dbReference>
<evidence type="ECO:0000313" key="10">
    <source>
        <dbReference type="EMBL" id="HJF71298.1"/>
    </source>
</evidence>
<dbReference type="PROSITE" id="PS52016">
    <property type="entry name" value="TONB_DEPENDENT_REC_3"/>
    <property type="match status" value="1"/>
</dbReference>
<evidence type="ECO:0000256" key="8">
    <source>
        <dbReference type="PROSITE-ProRule" id="PRU01360"/>
    </source>
</evidence>
<evidence type="ECO:0000256" key="1">
    <source>
        <dbReference type="ARBA" id="ARBA00004571"/>
    </source>
</evidence>
<keyword evidence="4 8" id="KW-0812">Transmembrane</keyword>
<keyword evidence="6 8" id="KW-0472">Membrane</keyword>
<keyword evidence="7 8" id="KW-0998">Cell outer membrane</keyword>
<comment type="subcellular location">
    <subcellularLocation>
        <location evidence="1 8">Cell outer membrane</location>
        <topology evidence="1 8">Multi-pass membrane protein</topology>
    </subcellularLocation>
</comment>
<organism evidence="10 11">
    <name type="scientific">Butyricimonas virosa</name>
    <dbReference type="NCBI Taxonomy" id="544645"/>
    <lineage>
        <taxon>Bacteria</taxon>
        <taxon>Pseudomonadati</taxon>
        <taxon>Bacteroidota</taxon>
        <taxon>Bacteroidia</taxon>
        <taxon>Bacteroidales</taxon>
        <taxon>Odoribacteraceae</taxon>
        <taxon>Butyricimonas</taxon>
    </lineage>
</organism>
<dbReference type="InterPro" id="IPR039426">
    <property type="entry name" value="TonB-dep_rcpt-like"/>
</dbReference>
<dbReference type="InterPro" id="IPR000531">
    <property type="entry name" value="Beta-barrel_TonB"/>
</dbReference>
<evidence type="ECO:0000313" key="11">
    <source>
        <dbReference type="Proteomes" id="UP000742098"/>
    </source>
</evidence>
<keyword evidence="3 8" id="KW-1134">Transmembrane beta strand</keyword>
<evidence type="ECO:0000256" key="3">
    <source>
        <dbReference type="ARBA" id="ARBA00022452"/>
    </source>
</evidence>
<feature type="domain" description="TonB-dependent receptor-like beta-barrel" evidence="9">
    <location>
        <begin position="49"/>
        <end position="438"/>
    </location>
</feature>
<comment type="caution">
    <text evidence="10">The sequence shown here is derived from an EMBL/GenBank/DDBJ whole genome shotgun (WGS) entry which is preliminary data.</text>
</comment>
<dbReference type="Gene3D" id="2.40.170.20">
    <property type="entry name" value="TonB-dependent receptor, beta-barrel domain"/>
    <property type="match status" value="1"/>
</dbReference>
<dbReference type="GO" id="GO:0009279">
    <property type="term" value="C:cell outer membrane"/>
    <property type="evidence" value="ECO:0007669"/>
    <property type="project" value="UniProtKB-SubCell"/>
</dbReference>
<protein>
    <submittedName>
        <fullName evidence="10">TonB-dependent receptor</fullName>
    </submittedName>
</protein>
<evidence type="ECO:0000256" key="5">
    <source>
        <dbReference type="ARBA" id="ARBA00023077"/>
    </source>
</evidence>
<dbReference type="AlphaFoldDB" id="A0A921H6Z4"/>
<evidence type="ECO:0000256" key="2">
    <source>
        <dbReference type="ARBA" id="ARBA00022448"/>
    </source>
</evidence>
<feature type="non-terminal residue" evidence="10">
    <location>
        <position position="1"/>
    </location>
</feature>
<name>A0A921H6Z4_9BACT</name>
<reference evidence="10" key="1">
    <citation type="journal article" date="2021" name="PeerJ">
        <title>Extensive microbial diversity within the chicken gut microbiome revealed by metagenomics and culture.</title>
        <authorList>
            <person name="Gilroy R."/>
            <person name="Ravi A."/>
            <person name="Getino M."/>
            <person name="Pursley I."/>
            <person name="Horton D.L."/>
            <person name="Alikhan N.F."/>
            <person name="Baker D."/>
            <person name="Gharbi K."/>
            <person name="Hall N."/>
            <person name="Watson M."/>
            <person name="Adriaenssens E.M."/>
            <person name="Foster-Nyarko E."/>
            <person name="Jarju S."/>
            <person name="Secka A."/>
            <person name="Antonio M."/>
            <person name="Oren A."/>
            <person name="Chaudhuri R.R."/>
            <person name="La Ragione R."/>
            <person name="Hildebrand F."/>
            <person name="Pallen M.J."/>
        </authorList>
    </citation>
    <scope>NUCLEOTIDE SEQUENCE</scope>
    <source>
        <strain evidence="10">6966</strain>
    </source>
</reference>
<evidence type="ECO:0000259" key="9">
    <source>
        <dbReference type="Pfam" id="PF00593"/>
    </source>
</evidence>
<keyword evidence="2 8" id="KW-0813">Transport</keyword>
<proteinExistence type="inferred from homology"/>
<dbReference type="SUPFAM" id="SSF56935">
    <property type="entry name" value="Porins"/>
    <property type="match status" value="1"/>
</dbReference>
<comment type="similarity">
    <text evidence="8">Belongs to the TonB-dependent receptor family.</text>
</comment>
<evidence type="ECO:0000256" key="7">
    <source>
        <dbReference type="ARBA" id="ARBA00023237"/>
    </source>
</evidence>
<evidence type="ECO:0000256" key="6">
    <source>
        <dbReference type="ARBA" id="ARBA00023136"/>
    </source>
</evidence>
<gene>
    <name evidence="10" type="ORF">K8V05_11130</name>
</gene>
<reference evidence="10" key="2">
    <citation type="submission" date="2021-09" db="EMBL/GenBank/DDBJ databases">
        <authorList>
            <person name="Gilroy R."/>
        </authorList>
    </citation>
    <scope>NUCLEOTIDE SEQUENCE</scope>
    <source>
        <strain evidence="10">6966</strain>
    </source>
</reference>
<dbReference type="Pfam" id="PF00593">
    <property type="entry name" value="TonB_dep_Rec_b-barrel"/>
    <property type="match status" value="1"/>
</dbReference>
<dbReference type="InterPro" id="IPR036942">
    <property type="entry name" value="Beta-barrel_TonB_sf"/>
</dbReference>
<keyword evidence="5" id="KW-0798">TonB box</keyword>
<sequence>NKSMYSVNNSILPYMMFKDENGNALSHSVLNFYEPDRLNYENLSGVSLDYIPLEDNRDGFNKSTLLNARVNAGIEIKLWKGLSYSGRFQYQRSEGKAEQFNGQESFSVRRELVEFAQAATTENGVPTFYLPETGGHYTNTSTYNTDWTVRNQLMYDRNFEESASHVTGLAGMEVRGTLTNSHGTFSRGYDPQTMTYNSYDEGELIKNGIKNPILKQGTSAVNKLTKKHFTDSETEYRFVSFYANGAYTYNSKYTLNASIRVDQSNLFGSDPSVQYKPVWSVGGAWTLGQENFMQHIGWLDRLVLRFSYGLGGNSPDPGLGGPYDVLVVTQDAVYPGKGYNVVTPANDKLTWEKTRTINVGVDFSVLQGRLNGSLDAYFKKTTDLLGNVPLNPVTGWVNALANLGTMTNKGFEFSLNSQNMSGVFNWSTNFTLTYNKNTIEKLSVANALSPSSIIYENYVEGYAAGSLFAYRWAGLDNMGDPQVYDENGEKVKLTQDLTDLKCMRYMGTMQAPWYGGLTNTFSYKGIELSCMFVYNLGHKMRNDVNQFYTGRITSNLHKDFDKRWRQPGDENITDIPSYEANSKTSTTRRDISLYRFSDQQVLDASYIKLRNLSLAYALPSGICDRLSAENIKIRFQLSNLFYWAANHQGIDPEAMNLRNGVRATQFGPSWSIGLTVNFK</sequence>